<comment type="similarity">
    <text evidence="1 3">Belongs to the short-chain dehydrogenases/reductases (SDR) family.</text>
</comment>
<dbReference type="RefSeq" id="WP_013171902.1">
    <property type="nucleotide sequence ID" value="NC_014219.1"/>
</dbReference>
<name>D6Y086_BACIE</name>
<dbReference type="PROSITE" id="PS00061">
    <property type="entry name" value="ADH_SHORT"/>
    <property type="match status" value="1"/>
</dbReference>
<dbReference type="Proteomes" id="UP000000271">
    <property type="component" value="Chromosome"/>
</dbReference>
<dbReference type="PRINTS" id="PR00080">
    <property type="entry name" value="SDRFAMILY"/>
</dbReference>
<dbReference type="PRINTS" id="PR00081">
    <property type="entry name" value="GDHRDH"/>
</dbReference>
<evidence type="ECO:0000256" key="2">
    <source>
        <dbReference type="ARBA" id="ARBA00023002"/>
    </source>
</evidence>
<evidence type="ECO:0000256" key="3">
    <source>
        <dbReference type="RuleBase" id="RU000363"/>
    </source>
</evidence>
<evidence type="ECO:0000313" key="5">
    <source>
        <dbReference type="EMBL" id="ADH98477.1"/>
    </source>
</evidence>
<keyword evidence="6" id="KW-1185">Reference proteome</keyword>
<dbReference type="Pfam" id="PF00106">
    <property type="entry name" value="adh_short"/>
    <property type="match status" value="1"/>
</dbReference>
<dbReference type="GO" id="GO:0016491">
    <property type="term" value="F:oxidoreductase activity"/>
    <property type="evidence" value="ECO:0007669"/>
    <property type="project" value="UniProtKB-KW"/>
</dbReference>
<dbReference type="InterPro" id="IPR057326">
    <property type="entry name" value="KR_dom"/>
</dbReference>
<evidence type="ECO:0000259" key="4">
    <source>
        <dbReference type="SMART" id="SM00822"/>
    </source>
</evidence>
<dbReference type="InterPro" id="IPR002347">
    <property type="entry name" value="SDR_fam"/>
</dbReference>
<sequence length="267" mass="28528">MIFSEEQFVGKHLLITGATGGIGMTTALKAAELGMHVSLTGRNQDKLQEVADACRRAGDSARVTAIAADLTKEEDRTRIVEEAEAGGGPIDYLVNNAGIAKGTVLERLEEADLRDVMELNFTSTVLLTQEVFRHMKARETGGGIVNVASLSGLRGVHGATAYCGSKFALIGFTQSFAYEAIEDGVRVNAVCPGFVETGMAKDIIKRKAEREGISFENKYDQIVDGLPAKRITRPEEVVNSILYLLSPAAVNIIGESLKISAGAVMHG</sequence>
<dbReference type="STRING" id="439292.Bsel_0955"/>
<dbReference type="InterPro" id="IPR036291">
    <property type="entry name" value="NAD(P)-bd_dom_sf"/>
</dbReference>
<dbReference type="OrthoDB" id="9803333at2"/>
<dbReference type="FunFam" id="3.40.50.720:FF:000084">
    <property type="entry name" value="Short-chain dehydrogenase reductase"/>
    <property type="match status" value="1"/>
</dbReference>
<feature type="domain" description="Ketoreductase" evidence="4">
    <location>
        <begin position="11"/>
        <end position="184"/>
    </location>
</feature>
<evidence type="ECO:0000256" key="1">
    <source>
        <dbReference type="ARBA" id="ARBA00006484"/>
    </source>
</evidence>
<dbReference type="HOGENOM" id="CLU_010194_1_2_9"/>
<dbReference type="SUPFAM" id="SSF51735">
    <property type="entry name" value="NAD(P)-binding Rossmann-fold domains"/>
    <property type="match status" value="1"/>
</dbReference>
<organism evidence="5 6">
    <name type="scientific">Bacillus selenitireducens (strain ATCC 700615 / DSM 15326 / MLS10)</name>
    <dbReference type="NCBI Taxonomy" id="439292"/>
    <lineage>
        <taxon>Bacteria</taxon>
        <taxon>Bacillati</taxon>
        <taxon>Bacillota</taxon>
        <taxon>Bacilli</taxon>
        <taxon>Bacillales</taxon>
        <taxon>Bacillaceae</taxon>
        <taxon>Salisediminibacterium</taxon>
    </lineage>
</organism>
<keyword evidence="2" id="KW-0560">Oxidoreductase</keyword>
<dbReference type="GO" id="GO:0008206">
    <property type="term" value="P:bile acid metabolic process"/>
    <property type="evidence" value="ECO:0007669"/>
    <property type="project" value="UniProtKB-ARBA"/>
</dbReference>
<dbReference type="PANTHER" id="PTHR43975:SF2">
    <property type="entry name" value="EG:BACR7A4.14 PROTEIN-RELATED"/>
    <property type="match status" value="1"/>
</dbReference>
<dbReference type="KEGG" id="bse:Bsel_0955"/>
<accession>D6Y086</accession>
<dbReference type="eggNOG" id="COG1028">
    <property type="taxonomic scope" value="Bacteria"/>
</dbReference>
<dbReference type="Gene3D" id="3.40.50.720">
    <property type="entry name" value="NAD(P)-binding Rossmann-like Domain"/>
    <property type="match status" value="1"/>
</dbReference>
<gene>
    <name evidence="5" type="ordered locus">Bsel_0955</name>
</gene>
<proteinExistence type="inferred from homology"/>
<dbReference type="PANTHER" id="PTHR43975">
    <property type="entry name" value="ZGC:101858"/>
    <property type="match status" value="1"/>
</dbReference>
<protein>
    <submittedName>
        <fullName evidence="5">Short-chain dehydrogenase/reductase SDR</fullName>
    </submittedName>
</protein>
<dbReference type="EMBL" id="CP001791">
    <property type="protein sequence ID" value="ADH98477.1"/>
    <property type="molecule type" value="Genomic_DNA"/>
</dbReference>
<dbReference type="AlphaFoldDB" id="D6Y086"/>
<dbReference type="CDD" id="cd05233">
    <property type="entry name" value="SDR_c"/>
    <property type="match status" value="1"/>
</dbReference>
<dbReference type="InterPro" id="IPR020904">
    <property type="entry name" value="Sc_DH/Rdtase_CS"/>
</dbReference>
<reference evidence="5" key="1">
    <citation type="submission" date="2009-10" db="EMBL/GenBank/DDBJ databases">
        <title>Complete sequence of Bacillus selenitireducens MLS10.</title>
        <authorList>
            <consortium name="US DOE Joint Genome Institute"/>
            <person name="Lucas S."/>
            <person name="Copeland A."/>
            <person name="Lapidus A."/>
            <person name="Glavina del Rio T."/>
            <person name="Dalin E."/>
            <person name="Tice H."/>
            <person name="Bruce D."/>
            <person name="Goodwin L."/>
            <person name="Pitluck S."/>
            <person name="Sims D."/>
            <person name="Brettin T."/>
            <person name="Detter J.C."/>
            <person name="Han C."/>
            <person name="Larimer F."/>
            <person name="Land M."/>
            <person name="Hauser L."/>
            <person name="Kyrpides N."/>
            <person name="Ovchinnikova G."/>
            <person name="Stolz J."/>
        </authorList>
    </citation>
    <scope>NUCLEOTIDE SEQUENCE [LARGE SCALE GENOMIC DNA]</scope>
    <source>
        <strain evidence="5">MLS10</strain>
    </source>
</reference>
<dbReference type="SMART" id="SM00822">
    <property type="entry name" value="PKS_KR"/>
    <property type="match status" value="1"/>
</dbReference>
<evidence type="ECO:0000313" key="6">
    <source>
        <dbReference type="Proteomes" id="UP000000271"/>
    </source>
</evidence>